<dbReference type="EMBL" id="BK016121">
    <property type="protein sequence ID" value="DAF96843.1"/>
    <property type="molecule type" value="Genomic_DNA"/>
</dbReference>
<evidence type="ECO:0000313" key="1">
    <source>
        <dbReference type="EMBL" id="DAF96843.1"/>
    </source>
</evidence>
<organism evidence="1">
    <name type="scientific">Podoviridae sp. ctQyH19</name>
    <dbReference type="NCBI Taxonomy" id="2825249"/>
    <lineage>
        <taxon>Viruses</taxon>
        <taxon>Duplodnaviria</taxon>
        <taxon>Heunggongvirae</taxon>
        <taxon>Uroviricota</taxon>
        <taxon>Caudoviricetes</taxon>
    </lineage>
</organism>
<reference evidence="1" key="1">
    <citation type="journal article" date="2021" name="Proc. Natl. Acad. Sci. U.S.A.">
        <title>A Catalog of Tens of Thousands of Viruses from Human Metagenomes Reveals Hidden Associations with Chronic Diseases.</title>
        <authorList>
            <person name="Tisza M.J."/>
            <person name="Buck C.B."/>
        </authorList>
    </citation>
    <scope>NUCLEOTIDE SEQUENCE</scope>
    <source>
        <strain evidence="1">CtQyH19</strain>
    </source>
</reference>
<protein>
    <submittedName>
        <fullName evidence="1">Uncharacterized protein</fullName>
    </submittedName>
</protein>
<accession>A0A8S5UQW9</accession>
<proteinExistence type="predicted"/>
<name>A0A8S5UQW9_9CAUD</name>
<sequence length="29" mass="3425">MQSIKKLKINSKKKDLKIFLEDKGLNNLH</sequence>